<gene>
    <name evidence="2" type="ORF">GCM10010307_09290</name>
</gene>
<dbReference type="Proteomes" id="UP001500151">
    <property type="component" value="Unassembled WGS sequence"/>
</dbReference>
<proteinExistence type="predicted"/>
<dbReference type="EMBL" id="BAAASJ010000011">
    <property type="protein sequence ID" value="GAA2623686.1"/>
    <property type="molecule type" value="Genomic_DNA"/>
</dbReference>
<keyword evidence="3" id="KW-1185">Reference proteome</keyword>
<evidence type="ECO:0000259" key="1">
    <source>
        <dbReference type="Pfam" id="PF02627"/>
    </source>
</evidence>
<dbReference type="Gene3D" id="1.20.1290.10">
    <property type="entry name" value="AhpD-like"/>
    <property type="match status" value="1"/>
</dbReference>
<reference evidence="3" key="1">
    <citation type="journal article" date="2019" name="Int. J. Syst. Evol. Microbiol.">
        <title>The Global Catalogue of Microorganisms (GCM) 10K type strain sequencing project: providing services to taxonomists for standard genome sequencing and annotation.</title>
        <authorList>
            <consortium name="The Broad Institute Genomics Platform"/>
            <consortium name="The Broad Institute Genome Sequencing Center for Infectious Disease"/>
            <person name="Wu L."/>
            <person name="Ma J."/>
        </authorList>
    </citation>
    <scope>NUCLEOTIDE SEQUENCE [LARGE SCALE GENOMIC DNA]</scope>
    <source>
        <strain evidence="3">JCM 4524</strain>
    </source>
</reference>
<dbReference type="PANTHER" id="PTHR33930">
    <property type="entry name" value="ALKYL HYDROPEROXIDE REDUCTASE AHPD"/>
    <property type="match status" value="1"/>
</dbReference>
<dbReference type="InterPro" id="IPR003779">
    <property type="entry name" value="CMD-like"/>
</dbReference>
<name>A0ABP6CUD2_9ACTN</name>
<dbReference type="SUPFAM" id="SSF69118">
    <property type="entry name" value="AhpD-like"/>
    <property type="match status" value="1"/>
</dbReference>
<dbReference type="InterPro" id="IPR004675">
    <property type="entry name" value="AhpD_core"/>
</dbReference>
<dbReference type="Pfam" id="PF02627">
    <property type="entry name" value="CMD"/>
    <property type="match status" value="1"/>
</dbReference>
<protein>
    <recommendedName>
        <fullName evidence="1">Carboxymuconolactone decarboxylase-like domain-containing protein</fullName>
    </recommendedName>
</protein>
<comment type="caution">
    <text evidence="2">The sequence shown here is derived from an EMBL/GenBank/DDBJ whole genome shotgun (WGS) entry which is preliminary data.</text>
</comment>
<organism evidence="2 3">
    <name type="scientific">Streptomyces vastus</name>
    <dbReference type="NCBI Taxonomy" id="285451"/>
    <lineage>
        <taxon>Bacteria</taxon>
        <taxon>Bacillati</taxon>
        <taxon>Actinomycetota</taxon>
        <taxon>Actinomycetes</taxon>
        <taxon>Kitasatosporales</taxon>
        <taxon>Streptomycetaceae</taxon>
        <taxon>Streptomyces</taxon>
    </lineage>
</organism>
<evidence type="ECO:0000313" key="2">
    <source>
        <dbReference type="EMBL" id="GAA2623686.1"/>
    </source>
</evidence>
<dbReference type="InterPro" id="IPR029032">
    <property type="entry name" value="AhpD-like"/>
</dbReference>
<accession>A0ABP6CUD2</accession>
<feature type="domain" description="Carboxymuconolactone decarboxylase-like" evidence="1">
    <location>
        <begin position="2"/>
        <end position="75"/>
    </location>
</feature>
<dbReference type="NCBIfam" id="TIGR00778">
    <property type="entry name" value="ahpD_dom"/>
    <property type="match status" value="1"/>
</dbReference>
<dbReference type="PANTHER" id="PTHR33930:SF2">
    <property type="entry name" value="BLR3452 PROTEIN"/>
    <property type="match status" value="1"/>
</dbReference>
<sequence length="100" mass="10265">MAFDQEALAGAGKVIPRKYTELMAVAVALTTQCAYCIEAHVPAAKAAGASEAELAETVMIAAALRAGGSYTHGFMAMKFFEQAPEADAPAGGETEQAARA</sequence>
<evidence type="ECO:0000313" key="3">
    <source>
        <dbReference type="Proteomes" id="UP001500151"/>
    </source>
</evidence>